<dbReference type="PROSITE" id="PS51030">
    <property type="entry name" value="NUCLEAR_REC_DBD_2"/>
    <property type="match status" value="1"/>
</dbReference>
<sequence length="149" mass="16570">MWPAEWEEDVFHQHGHYQYHHAHAAILGVRPEGEMPPNSSQLDVTQADRMSFPGGQGGSAYHPLEPGADVGGASDPKRKKGNGVEGKSIEEELCRICGDRASGYHYNALSCEGCKGFFRRSITKVAAYVCKYGDNCEMDMWMRRKCQAC</sequence>
<dbReference type="InterPro" id="IPR050234">
    <property type="entry name" value="Nuclear_hormone_rcpt_NR1"/>
</dbReference>
<dbReference type="PROSITE" id="PS00031">
    <property type="entry name" value="NUCLEAR_REC_DBD_1"/>
    <property type="match status" value="1"/>
</dbReference>
<evidence type="ECO:0000256" key="8">
    <source>
        <dbReference type="ARBA" id="ARBA00023242"/>
    </source>
</evidence>
<feature type="domain" description="Nuclear receptor" evidence="10">
    <location>
        <begin position="91"/>
        <end position="149"/>
    </location>
</feature>
<evidence type="ECO:0000256" key="2">
    <source>
        <dbReference type="ARBA" id="ARBA00022771"/>
    </source>
</evidence>
<dbReference type="Proteomes" id="UP000694888">
    <property type="component" value="Unplaced"/>
</dbReference>
<dbReference type="PANTHER" id="PTHR24082">
    <property type="entry name" value="NUCLEAR HORMONE RECEPTOR"/>
    <property type="match status" value="1"/>
</dbReference>
<reference evidence="12" key="1">
    <citation type="submission" date="2025-08" db="UniProtKB">
        <authorList>
            <consortium name="RefSeq"/>
        </authorList>
    </citation>
    <scope>IDENTIFICATION</scope>
</reference>
<proteinExistence type="predicted"/>
<evidence type="ECO:0000256" key="6">
    <source>
        <dbReference type="ARBA" id="ARBA00023163"/>
    </source>
</evidence>
<dbReference type="Pfam" id="PF00105">
    <property type="entry name" value="zf-C4"/>
    <property type="match status" value="1"/>
</dbReference>
<protein>
    <submittedName>
        <fullName evidence="12">Ecdysone receptor</fullName>
    </submittedName>
</protein>
<gene>
    <name evidence="12" type="primary">LOC101860110</name>
</gene>
<keyword evidence="8" id="KW-0539">Nucleus</keyword>
<dbReference type="InterPro" id="IPR001628">
    <property type="entry name" value="Znf_hrmn_rcpt"/>
</dbReference>
<evidence type="ECO:0000256" key="5">
    <source>
        <dbReference type="ARBA" id="ARBA00023125"/>
    </source>
</evidence>
<evidence type="ECO:0000256" key="1">
    <source>
        <dbReference type="ARBA" id="ARBA00022723"/>
    </source>
</evidence>
<evidence type="ECO:0000256" key="3">
    <source>
        <dbReference type="ARBA" id="ARBA00022833"/>
    </source>
</evidence>
<keyword evidence="7 12" id="KW-0675">Receptor</keyword>
<organism evidence="11 12">
    <name type="scientific">Aplysia californica</name>
    <name type="common">California sea hare</name>
    <dbReference type="NCBI Taxonomy" id="6500"/>
    <lineage>
        <taxon>Eukaryota</taxon>
        <taxon>Metazoa</taxon>
        <taxon>Spiralia</taxon>
        <taxon>Lophotrochozoa</taxon>
        <taxon>Mollusca</taxon>
        <taxon>Gastropoda</taxon>
        <taxon>Heterobranchia</taxon>
        <taxon>Euthyneura</taxon>
        <taxon>Tectipleura</taxon>
        <taxon>Aplysiida</taxon>
        <taxon>Aplysioidea</taxon>
        <taxon>Aplysiidae</taxon>
        <taxon>Aplysia</taxon>
    </lineage>
</organism>
<name>A0ABM0JUS8_APLCA</name>
<feature type="region of interest" description="Disordered" evidence="9">
    <location>
        <begin position="30"/>
        <end position="84"/>
    </location>
</feature>
<dbReference type="Gene3D" id="3.30.50.10">
    <property type="entry name" value="Erythroid Transcription Factor GATA-1, subunit A"/>
    <property type="match status" value="1"/>
</dbReference>
<dbReference type="PRINTS" id="PR00047">
    <property type="entry name" value="STROIDFINGER"/>
</dbReference>
<dbReference type="PANTHER" id="PTHR24082:SF507">
    <property type="entry name" value="BILE ACID RECEPTOR-RELATED"/>
    <property type="match status" value="1"/>
</dbReference>
<keyword evidence="1" id="KW-0479">Metal-binding</keyword>
<dbReference type="GeneID" id="101860110"/>
<keyword evidence="5" id="KW-0238">DNA-binding</keyword>
<dbReference type="SUPFAM" id="SSF57716">
    <property type="entry name" value="Glucocorticoid receptor-like (DNA-binding domain)"/>
    <property type="match status" value="1"/>
</dbReference>
<keyword evidence="11" id="KW-1185">Reference proteome</keyword>
<keyword evidence="4" id="KW-0805">Transcription regulation</keyword>
<dbReference type="InterPro" id="IPR013088">
    <property type="entry name" value="Znf_NHR/GATA"/>
</dbReference>
<dbReference type="RefSeq" id="XP_005101989.2">
    <property type="nucleotide sequence ID" value="XM_005101932.2"/>
</dbReference>
<keyword evidence="6" id="KW-0804">Transcription</keyword>
<evidence type="ECO:0000256" key="4">
    <source>
        <dbReference type="ARBA" id="ARBA00023015"/>
    </source>
</evidence>
<evidence type="ECO:0000256" key="9">
    <source>
        <dbReference type="SAM" id="MobiDB-lite"/>
    </source>
</evidence>
<dbReference type="SMART" id="SM00399">
    <property type="entry name" value="ZnF_C4"/>
    <property type="match status" value="1"/>
</dbReference>
<evidence type="ECO:0000259" key="10">
    <source>
        <dbReference type="PROSITE" id="PS51030"/>
    </source>
</evidence>
<evidence type="ECO:0000313" key="11">
    <source>
        <dbReference type="Proteomes" id="UP000694888"/>
    </source>
</evidence>
<keyword evidence="2" id="KW-0863">Zinc-finger</keyword>
<evidence type="ECO:0000256" key="7">
    <source>
        <dbReference type="ARBA" id="ARBA00023170"/>
    </source>
</evidence>
<keyword evidence="3" id="KW-0862">Zinc</keyword>
<evidence type="ECO:0000313" key="12">
    <source>
        <dbReference type="RefSeq" id="XP_005101989.2"/>
    </source>
</evidence>
<accession>A0ABM0JUS8</accession>
<feature type="non-terminal residue" evidence="12">
    <location>
        <position position="149"/>
    </location>
</feature>